<evidence type="ECO:0000259" key="11">
    <source>
        <dbReference type="Pfam" id="PF03900"/>
    </source>
</evidence>
<evidence type="ECO:0000256" key="4">
    <source>
        <dbReference type="ARBA" id="ARBA00005638"/>
    </source>
</evidence>
<dbReference type="Pfam" id="PF03900">
    <property type="entry name" value="Porphobil_deamC"/>
    <property type="match status" value="1"/>
</dbReference>
<dbReference type="PRINTS" id="PR00151">
    <property type="entry name" value="PORPHBDMNASE"/>
</dbReference>
<dbReference type="Gene3D" id="3.40.190.10">
    <property type="entry name" value="Periplasmic binding protein-like II"/>
    <property type="match status" value="2"/>
</dbReference>
<accession>A0A8J8GAV2</accession>
<dbReference type="Pfam" id="PF01379">
    <property type="entry name" value="Porphobil_deam"/>
    <property type="match status" value="1"/>
</dbReference>
<dbReference type="EC" id="2.5.1.61" evidence="9"/>
<evidence type="ECO:0000256" key="6">
    <source>
        <dbReference type="ARBA" id="ARBA00022679"/>
    </source>
</evidence>
<dbReference type="InterPro" id="IPR022418">
    <property type="entry name" value="Porphobilinogen_deaminase_C"/>
</dbReference>
<evidence type="ECO:0000259" key="10">
    <source>
        <dbReference type="Pfam" id="PF01379"/>
    </source>
</evidence>
<evidence type="ECO:0000313" key="13">
    <source>
        <dbReference type="Proteomes" id="UP000610746"/>
    </source>
</evidence>
<comment type="pathway">
    <text evidence="3">Porphyrin-containing compound metabolism; protoporphyrin-IX biosynthesis; coproporphyrinogen-III from 5-aminolevulinate: step 2/4.</text>
</comment>
<dbReference type="GO" id="GO:0006783">
    <property type="term" value="P:heme biosynthetic process"/>
    <property type="evidence" value="ECO:0007669"/>
    <property type="project" value="TreeGrafter"/>
</dbReference>
<dbReference type="SUPFAM" id="SSF53850">
    <property type="entry name" value="Periplasmic binding protein-like II"/>
    <property type="match status" value="1"/>
</dbReference>
<gene>
    <name evidence="12" type="ORF">HNQ03_001325</name>
</gene>
<dbReference type="PANTHER" id="PTHR11557">
    <property type="entry name" value="PORPHOBILINOGEN DEAMINASE"/>
    <property type="match status" value="1"/>
</dbReference>
<comment type="catalytic activity">
    <reaction evidence="8">
        <text>4 porphobilinogen + H2O = hydroxymethylbilane + 4 NH4(+)</text>
        <dbReference type="Rhea" id="RHEA:13185"/>
        <dbReference type="ChEBI" id="CHEBI:15377"/>
        <dbReference type="ChEBI" id="CHEBI:28938"/>
        <dbReference type="ChEBI" id="CHEBI:57845"/>
        <dbReference type="ChEBI" id="CHEBI:58126"/>
        <dbReference type="EC" id="2.5.1.61"/>
    </reaction>
</comment>
<dbReference type="GO" id="GO:0005737">
    <property type="term" value="C:cytoplasm"/>
    <property type="evidence" value="ECO:0007669"/>
    <property type="project" value="UniProtKB-UniRule"/>
</dbReference>
<dbReference type="EMBL" id="JABSNO010000007">
    <property type="protein sequence ID" value="NRS92257.1"/>
    <property type="molecule type" value="Genomic_DNA"/>
</dbReference>
<dbReference type="AlphaFoldDB" id="A0A8J8GAV2"/>
<feature type="domain" description="Porphobilinogen deaminase C-terminal" evidence="11">
    <location>
        <begin position="218"/>
        <end position="288"/>
    </location>
</feature>
<protein>
    <recommendedName>
        <fullName evidence="9">Hydroxymethylbilane synthase</fullName>
        <ecNumber evidence="9">2.5.1.61</ecNumber>
    </recommendedName>
</protein>
<evidence type="ECO:0000256" key="5">
    <source>
        <dbReference type="ARBA" id="ARBA00011245"/>
    </source>
</evidence>
<evidence type="ECO:0000256" key="9">
    <source>
        <dbReference type="NCBIfam" id="TIGR00212"/>
    </source>
</evidence>
<dbReference type="Proteomes" id="UP000610746">
    <property type="component" value="Unassembled WGS sequence"/>
</dbReference>
<dbReference type="PROSITE" id="PS00533">
    <property type="entry name" value="PORPHOBILINOGEN_DEAM"/>
    <property type="match status" value="1"/>
</dbReference>
<comment type="caution">
    <text evidence="12">The sequence shown here is derived from an EMBL/GenBank/DDBJ whole genome shotgun (WGS) entry which is preliminary data.</text>
</comment>
<dbReference type="NCBIfam" id="TIGR00212">
    <property type="entry name" value="hemC"/>
    <property type="match status" value="1"/>
</dbReference>
<organism evidence="12 13">
    <name type="scientific">Frigoriflavimonas asaccharolytica</name>
    <dbReference type="NCBI Taxonomy" id="2735899"/>
    <lineage>
        <taxon>Bacteria</taxon>
        <taxon>Pseudomonadati</taxon>
        <taxon>Bacteroidota</taxon>
        <taxon>Flavobacteriia</taxon>
        <taxon>Flavobacteriales</taxon>
        <taxon>Weeksellaceae</taxon>
        <taxon>Frigoriflavimonas</taxon>
    </lineage>
</organism>
<comment type="similarity">
    <text evidence="4">Belongs to the HMBS family.</text>
</comment>
<dbReference type="Gene3D" id="3.30.160.40">
    <property type="entry name" value="Porphobilinogen deaminase, C-terminal domain"/>
    <property type="match status" value="1"/>
</dbReference>
<keyword evidence="7" id="KW-0627">Porphyrin biosynthesis</keyword>
<dbReference type="InterPro" id="IPR000860">
    <property type="entry name" value="HemC"/>
</dbReference>
<dbReference type="InterPro" id="IPR022417">
    <property type="entry name" value="Porphobilin_deaminase_N"/>
</dbReference>
<feature type="domain" description="Porphobilinogen deaminase N-terminal" evidence="10">
    <location>
        <begin position="4"/>
        <end position="205"/>
    </location>
</feature>
<comment type="function">
    <text evidence="2">Tetrapolymerization of the monopyrrole PBG into the hydroxymethylbilane pre-uroporphyrinogen in several discrete steps.</text>
</comment>
<dbReference type="GO" id="GO:0004418">
    <property type="term" value="F:hydroxymethylbilane synthase activity"/>
    <property type="evidence" value="ECO:0007669"/>
    <property type="project" value="UniProtKB-UniRule"/>
</dbReference>
<comment type="cofactor">
    <cofactor evidence="1">
        <name>dipyrromethane</name>
        <dbReference type="ChEBI" id="CHEBI:60342"/>
    </cofactor>
</comment>
<evidence type="ECO:0000313" key="12">
    <source>
        <dbReference type="EMBL" id="NRS92257.1"/>
    </source>
</evidence>
<evidence type="ECO:0000256" key="8">
    <source>
        <dbReference type="ARBA" id="ARBA00048169"/>
    </source>
</evidence>
<evidence type="ECO:0000256" key="7">
    <source>
        <dbReference type="ARBA" id="ARBA00023244"/>
    </source>
</evidence>
<keyword evidence="6 12" id="KW-0808">Transferase</keyword>
<name>A0A8J8GAV2_9FLAO</name>
<evidence type="ECO:0000256" key="1">
    <source>
        <dbReference type="ARBA" id="ARBA00001916"/>
    </source>
</evidence>
<evidence type="ECO:0000256" key="2">
    <source>
        <dbReference type="ARBA" id="ARBA00002869"/>
    </source>
</evidence>
<sequence>MKNIRIGSRNSPLALWQAREVARHLQNKNYKTEIIPIISTGDKNLAVPLYEMGITGVFTKDLDVALLENRIDIAVHSLKDIPTKLPNNLSIIAYLKRDFPKDVLVKKESSKNKEHHELKIATSSLRRRAFWLKDFPETEFCDIRGNVNTRLKKLEEQDFDATIFSQAAIERMKLKIDYEELTNLIPAPGQGVIAVVARTDDAEIINLVNFINDDETQICVETERIFLQTMEGGCTAPIGAFAEIIGDEMRFRGRICSLDGKNEIETDDVFKYSSEENFGEKIALEMLKSGAQNIMNDIKAQ</sequence>
<comment type="subunit">
    <text evidence="5">Monomer.</text>
</comment>
<dbReference type="InterPro" id="IPR022419">
    <property type="entry name" value="Porphobilin_deaminase_cofac_BS"/>
</dbReference>
<proteinExistence type="inferred from homology"/>
<dbReference type="RefSeq" id="WP_173778868.1">
    <property type="nucleotide sequence ID" value="NZ_JABSNO010000007.1"/>
</dbReference>
<keyword evidence="13" id="KW-1185">Reference proteome</keyword>
<dbReference type="PIRSF" id="PIRSF001438">
    <property type="entry name" value="4pyrrol_synth_OHMeBilane_synth"/>
    <property type="match status" value="1"/>
</dbReference>
<dbReference type="PANTHER" id="PTHR11557:SF0">
    <property type="entry name" value="PORPHOBILINOGEN DEAMINASE"/>
    <property type="match status" value="1"/>
</dbReference>
<dbReference type="SUPFAM" id="SSF54782">
    <property type="entry name" value="Porphobilinogen deaminase (hydroxymethylbilane synthase), C-terminal domain"/>
    <property type="match status" value="1"/>
</dbReference>
<dbReference type="InterPro" id="IPR036803">
    <property type="entry name" value="Porphobilinogen_deaminase_C_sf"/>
</dbReference>
<reference evidence="12" key="1">
    <citation type="submission" date="2020-05" db="EMBL/GenBank/DDBJ databases">
        <title>Genomic Encyclopedia of Type Strains, Phase IV (KMG-V): Genome sequencing to study the core and pangenomes of soil and plant-associated prokaryotes.</title>
        <authorList>
            <person name="Whitman W."/>
        </authorList>
    </citation>
    <scope>NUCLEOTIDE SEQUENCE</scope>
    <source>
        <strain evidence="12">16F</strain>
    </source>
</reference>
<evidence type="ECO:0000256" key="3">
    <source>
        <dbReference type="ARBA" id="ARBA00004735"/>
    </source>
</evidence>